<dbReference type="AlphaFoldDB" id="A0A1F7YGJ9"/>
<dbReference type="EMBL" id="MGGL01000014">
    <property type="protein sequence ID" value="OGM26290.1"/>
    <property type="molecule type" value="Genomic_DNA"/>
</dbReference>
<dbReference type="Proteomes" id="UP000179221">
    <property type="component" value="Unassembled WGS sequence"/>
</dbReference>
<gene>
    <name evidence="2" type="ORF">A2628_03750</name>
</gene>
<comment type="caution">
    <text evidence="2">The sequence shown here is derived from an EMBL/GenBank/DDBJ whole genome shotgun (WGS) entry which is preliminary data.</text>
</comment>
<keyword evidence="1" id="KW-0175">Coiled coil</keyword>
<protein>
    <submittedName>
        <fullName evidence="2">Uncharacterized protein</fullName>
    </submittedName>
</protein>
<organism evidence="2 3">
    <name type="scientific">Candidatus Woesebacteria bacterium RIFCSPHIGHO2_01_FULL_40_22</name>
    <dbReference type="NCBI Taxonomy" id="1802499"/>
    <lineage>
        <taxon>Bacteria</taxon>
        <taxon>Candidatus Woeseibacteriota</taxon>
    </lineage>
</organism>
<evidence type="ECO:0000256" key="1">
    <source>
        <dbReference type="SAM" id="Coils"/>
    </source>
</evidence>
<proteinExistence type="predicted"/>
<feature type="coiled-coil region" evidence="1">
    <location>
        <begin position="15"/>
        <end position="63"/>
    </location>
</feature>
<sequence>MPTASDTKKQKDEFEKDNQYSIKTLEENIARAEQNIQIFSAEVQKQIMLKAELEAQLAALKAKK</sequence>
<reference evidence="2 3" key="1">
    <citation type="journal article" date="2016" name="Nat. Commun.">
        <title>Thousands of microbial genomes shed light on interconnected biogeochemical processes in an aquifer system.</title>
        <authorList>
            <person name="Anantharaman K."/>
            <person name="Brown C.T."/>
            <person name="Hug L.A."/>
            <person name="Sharon I."/>
            <person name="Castelle C.J."/>
            <person name="Probst A.J."/>
            <person name="Thomas B.C."/>
            <person name="Singh A."/>
            <person name="Wilkins M.J."/>
            <person name="Karaoz U."/>
            <person name="Brodie E.L."/>
            <person name="Williams K.H."/>
            <person name="Hubbard S.S."/>
            <person name="Banfield J.F."/>
        </authorList>
    </citation>
    <scope>NUCLEOTIDE SEQUENCE [LARGE SCALE GENOMIC DNA]</scope>
</reference>
<name>A0A1F7YGJ9_9BACT</name>
<evidence type="ECO:0000313" key="3">
    <source>
        <dbReference type="Proteomes" id="UP000179221"/>
    </source>
</evidence>
<accession>A0A1F7YGJ9</accession>
<evidence type="ECO:0000313" key="2">
    <source>
        <dbReference type="EMBL" id="OGM26290.1"/>
    </source>
</evidence>